<dbReference type="EMBL" id="MHCC01000015">
    <property type="protein sequence ID" value="OGY13436.1"/>
    <property type="molecule type" value="Genomic_DNA"/>
</dbReference>
<proteinExistence type="predicted"/>
<name>A0A1G1VDV1_9BACT</name>
<dbReference type="SUPFAM" id="SSF54197">
    <property type="entry name" value="HIT-like"/>
    <property type="match status" value="1"/>
</dbReference>
<evidence type="ECO:0000259" key="4">
    <source>
        <dbReference type="PROSITE" id="PS51084"/>
    </source>
</evidence>
<organism evidence="5 6">
    <name type="scientific">Candidatus Blackburnbacteria bacterium RIFCSPLOWO2_01_FULL_40_20</name>
    <dbReference type="NCBI Taxonomy" id="1797519"/>
    <lineage>
        <taxon>Bacteria</taxon>
        <taxon>Candidatus Blackburniibacteriota</taxon>
    </lineage>
</organism>
<evidence type="ECO:0000256" key="1">
    <source>
        <dbReference type="PIRSR" id="PIRSR601310-1"/>
    </source>
</evidence>
<dbReference type="InterPro" id="IPR036265">
    <property type="entry name" value="HIT-like_sf"/>
</dbReference>
<dbReference type="GO" id="GO:0003824">
    <property type="term" value="F:catalytic activity"/>
    <property type="evidence" value="ECO:0007669"/>
    <property type="project" value="InterPro"/>
</dbReference>
<dbReference type="PANTHER" id="PTHR23089">
    <property type="entry name" value="HISTIDINE TRIAD HIT PROTEIN"/>
    <property type="match status" value="1"/>
</dbReference>
<feature type="active site" description="Tele-AMP-histidine intermediate" evidence="1">
    <location>
        <position position="99"/>
    </location>
</feature>
<reference evidence="5 6" key="1">
    <citation type="journal article" date="2016" name="Nat. Commun.">
        <title>Thousands of microbial genomes shed light on interconnected biogeochemical processes in an aquifer system.</title>
        <authorList>
            <person name="Anantharaman K."/>
            <person name="Brown C.T."/>
            <person name="Hug L.A."/>
            <person name="Sharon I."/>
            <person name="Castelle C.J."/>
            <person name="Probst A.J."/>
            <person name="Thomas B.C."/>
            <person name="Singh A."/>
            <person name="Wilkins M.J."/>
            <person name="Karaoz U."/>
            <person name="Brodie E.L."/>
            <person name="Williams K.H."/>
            <person name="Hubbard S.S."/>
            <person name="Banfield J.F."/>
        </authorList>
    </citation>
    <scope>NUCLEOTIDE SEQUENCE [LARGE SCALE GENOMIC DNA]</scope>
</reference>
<gene>
    <name evidence="5" type="ORF">A3A77_04525</name>
</gene>
<evidence type="ECO:0000256" key="3">
    <source>
        <dbReference type="PROSITE-ProRule" id="PRU00464"/>
    </source>
</evidence>
<dbReference type="Gene3D" id="3.30.428.10">
    <property type="entry name" value="HIT-like"/>
    <property type="match status" value="1"/>
</dbReference>
<sequence>MEDCVFCKIVKGELPSKNEYEDNEILAFHDIDPKAPVHVLIIPKKHVSKLADAEPEDVQVLGKIQIVARDLARKLGIGEAFKVKTLSGEGAGQVVFHMHYHLMG</sequence>
<dbReference type="PROSITE" id="PS51084">
    <property type="entry name" value="HIT_2"/>
    <property type="match status" value="1"/>
</dbReference>
<dbReference type="PRINTS" id="PR00332">
    <property type="entry name" value="HISTRIAD"/>
</dbReference>
<protein>
    <submittedName>
        <fullName evidence="5">Histidine triad nucleotide-binding protein</fullName>
    </submittedName>
</protein>
<comment type="caution">
    <text evidence="5">The sequence shown here is derived from an EMBL/GenBank/DDBJ whole genome shotgun (WGS) entry which is preliminary data.</text>
</comment>
<feature type="domain" description="HIT" evidence="4">
    <location>
        <begin position="5"/>
        <end position="104"/>
    </location>
</feature>
<dbReference type="Proteomes" id="UP000178659">
    <property type="component" value="Unassembled WGS sequence"/>
</dbReference>
<accession>A0A1G1VDV1</accession>
<evidence type="ECO:0000256" key="2">
    <source>
        <dbReference type="PIRSR" id="PIRSR601310-3"/>
    </source>
</evidence>
<evidence type="ECO:0000313" key="5">
    <source>
        <dbReference type="EMBL" id="OGY13436.1"/>
    </source>
</evidence>
<dbReference type="InterPro" id="IPR001310">
    <property type="entry name" value="Histidine_triad_HIT"/>
</dbReference>
<dbReference type="InterPro" id="IPR011146">
    <property type="entry name" value="HIT-like"/>
</dbReference>
<feature type="short sequence motif" description="Histidine triad motif" evidence="2 3">
    <location>
        <begin position="97"/>
        <end position="101"/>
    </location>
</feature>
<dbReference type="Pfam" id="PF11969">
    <property type="entry name" value="DcpS_C"/>
    <property type="match status" value="1"/>
</dbReference>
<evidence type="ECO:0000313" key="6">
    <source>
        <dbReference type="Proteomes" id="UP000178659"/>
    </source>
</evidence>
<dbReference type="AlphaFoldDB" id="A0A1G1VDV1"/>